<dbReference type="SUPFAM" id="SSF53756">
    <property type="entry name" value="UDP-Glycosyltransferase/glycogen phosphorylase"/>
    <property type="match status" value="1"/>
</dbReference>
<evidence type="ECO:0000313" key="3">
    <source>
        <dbReference type="EMBL" id="RXH76878.1"/>
    </source>
</evidence>
<comment type="caution">
    <text evidence="3">The sequence shown here is derived from an EMBL/GenBank/DDBJ whole genome shotgun (WGS) entry which is preliminary data.</text>
</comment>
<evidence type="ECO:0000256" key="1">
    <source>
        <dbReference type="ARBA" id="ARBA00009995"/>
    </source>
</evidence>
<comment type="similarity">
    <text evidence="1">Belongs to the UDP-glycosyltransferase family.</text>
</comment>
<dbReference type="GO" id="GO:0080044">
    <property type="term" value="F:quercetin 7-O-glucosyltransferase activity"/>
    <property type="evidence" value="ECO:0007669"/>
    <property type="project" value="TreeGrafter"/>
</dbReference>
<keyword evidence="2" id="KW-0328">Glycosyltransferase</keyword>
<evidence type="ECO:0000313" key="4">
    <source>
        <dbReference type="Proteomes" id="UP000290289"/>
    </source>
</evidence>
<accession>A0A498HZ42</accession>
<organism evidence="3 4">
    <name type="scientific">Malus domestica</name>
    <name type="common">Apple</name>
    <name type="synonym">Pyrus malus</name>
    <dbReference type="NCBI Taxonomy" id="3750"/>
    <lineage>
        <taxon>Eukaryota</taxon>
        <taxon>Viridiplantae</taxon>
        <taxon>Streptophyta</taxon>
        <taxon>Embryophyta</taxon>
        <taxon>Tracheophyta</taxon>
        <taxon>Spermatophyta</taxon>
        <taxon>Magnoliopsida</taxon>
        <taxon>eudicotyledons</taxon>
        <taxon>Gunneridae</taxon>
        <taxon>Pentapetalae</taxon>
        <taxon>rosids</taxon>
        <taxon>fabids</taxon>
        <taxon>Rosales</taxon>
        <taxon>Rosaceae</taxon>
        <taxon>Amygdaloideae</taxon>
        <taxon>Maleae</taxon>
        <taxon>Malus</taxon>
    </lineage>
</organism>
<keyword evidence="4" id="KW-1185">Reference proteome</keyword>
<reference evidence="3 4" key="1">
    <citation type="submission" date="2018-10" db="EMBL/GenBank/DDBJ databases">
        <title>A high-quality apple genome assembly.</title>
        <authorList>
            <person name="Hu J."/>
        </authorList>
    </citation>
    <scope>NUCLEOTIDE SEQUENCE [LARGE SCALE GENOMIC DNA]</scope>
    <source>
        <strain evidence="4">cv. HFTH1</strain>
        <tissue evidence="3">Young leaf</tissue>
    </source>
</reference>
<dbReference type="Gene3D" id="3.40.50.2000">
    <property type="entry name" value="Glycogen Phosphorylase B"/>
    <property type="match status" value="2"/>
</dbReference>
<protein>
    <submittedName>
        <fullName evidence="3">Uncharacterized protein</fullName>
    </submittedName>
</protein>
<sequence>MEHVIAGKLKLGRKIGSGSFEELYLDDIVNNFCDFKTLGVLHCIPTSNIEVQSRFGDFEMVDAGPVTPQQVNLKTFIVIHRTLTECAISIHIDESNIQQEVALCNGNRKGKFWFIPRWVCFGAIVPCFSDRKVHARYVNQVWRVGFQLEDKLEKGEIERAIKKLMADDDGKEMSVMAMELKEEVDVCTRKGSSSYNFSNELVELHHFILIASLRLEINLPC</sequence>
<dbReference type="Proteomes" id="UP000290289">
    <property type="component" value="Chromosome 14"/>
</dbReference>
<dbReference type="PANTHER" id="PTHR11926">
    <property type="entry name" value="GLUCOSYL/GLUCURONOSYL TRANSFERASES"/>
    <property type="match status" value="1"/>
</dbReference>
<evidence type="ECO:0000256" key="2">
    <source>
        <dbReference type="ARBA" id="ARBA00022676"/>
    </source>
</evidence>
<dbReference type="PANTHER" id="PTHR11926:SF1494">
    <property type="entry name" value="FLAVONOL 3-O-GLUCOSYLTRANSFERASE UGT76E12-RELATED"/>
    <property type="match status" value="1"/>
</dbReference>
<proteinExistence type="inferred from homology"/>
<dbReference type="AlphaFoldDB" id="A0A498HZ42"/>
<gene>
    <name evidence="3" type="ORF">DVH24_019766</name>
</gene>
<keyword evidence="2" id="KW-0808">Transferase</keyword>
<name>A0A498HZ42_MALDO</name>
<dbReference type="GO" id="GO:0080043">
    <property type="term" value="F:quercetin 3-O-glucosyltransferase activity"/>
    <property type="evidence" value="ECO:0007669"/>
    <property type="project" value="TreeGrafter"/>
</dbReference>
<dbReference type="EMBL" id="RDQH01000340">
    <property type="protein sequence ID" value="RXH76878.1"/>
    <property type="molecule type" value="Genomic_DNA"/>
</dbReference>